<comment type="caution">
    <text evidence="1">The sequence shown here is derived from an EMBL/GenBank/DDBJ whole genome shotgun (WGS) entry which is preliminary data.</text>
</comment>
<feature type="non-terminal residue" evidence="1">
    <location>
        <position position="46"/>
    </location>
</feature>
<name>W1XGR7_9ZZZZ</name>
<evidence type="ECO:0000313" key="1">
    <source>
        <dbReference type="EMBL" id="ETJ29316.1"/>
    </source>
</evidence>
<protein>
    <recommendedName>
        <fullName evidence="2">DUF4177 domain-containing protein</fullName>
    </recommendedName>
</protein>
<gene>
    <name evidence="1" type="ORF">Q604_UNBC16143G0002</name>
</gene>
<proteinExistence type="predicted"/>
<dbReference type="EMBL" id="AZMM01016143">
    <property type="protein sequence ID" value="ETJ29316.1"/>
    <property type="molecule type" value="Genomic_DNA"/>
</dbReference>
<sequence length="46" mass="5462">MKQYEYRIEQIQIEFKSVLIADKSQYNKEISEKLNILGKEGWELAG</sequence>
<reference evidence="1" key="1">
    <citation type="submission" date="2013-12" db="EMBL/GenBank/DDBJ databases">
        <title>A Varibaculum cambriense genome reconstructed from a premature infant gut community with otherwise low bacterial novelty that shifts toward anaerobic metabolism during the third week of life.</title>
        <authorList>
            <person name="Brown C.T."/>
            <person name="Sharon I."/>
            <person name="Thomas B.C."/>
            <person name="Castelle C.J."/>
            <person name="Morowitz M.J."/>
            <person name="Banfield J.F."/>
        </authorList>
    </citation>
    <scope>NUCLEOTIDE SEQUENCE</scope>
</reference>
<evidence type="ECO:0008006" key="2">
    <source>
        <dbReference type="Google" id="ProtNLM"/>
    </source>
</evidence>
<dbReference type="AlphaFoldDB" id="W1XGR7"/>
<organism evidence="1">
    <name type="scientific">human gut metagenome</name>
    <dbReference type="NCBI Taxonomy" id="408170"/>
    <lineage>
        <taxon>unclassified sequences</taxon>
        <taxon>metagenomes</taxon>
        <taxon>organismal metagenomes</taxon>
    </lineage>
</organism>
<accession>W1XGR7</accession>